<feature type="chain" id="PRO_5047514631" description="Secreted protein" evidence="1">
    <location>
        <begin position="31"/>
        <end position="384"/>
    </location>
</feature>
<dbReference type="InterPro" id="IPR019546">
    <property type="entry name" value="TAT_signal_bac_arc"/>
</dbReference>
<protein>
    <recommendedName>
        <fullName evidence="4">Secreted protein</fullName>
    </recommendedName>
</protein>
<dbReference type="EMBL" id="BAAASG010000029">
    <property type="protein sequence ID" value="GAA2522312.1"/>
    <property type="molecule type" value="Genomic_DNA"/>
</dbReference>
<proteinExistence type="predicted"/>
<dbReference type="PROSITE" id="PS51318">
    <property type="entry name" value="TAT"/>
    <property type="match status" value="1"/>
</dbReference>
<evidence type="ECO:0008006" key="4">
    <source>
        <dbReference type="Google" id="ProtNLM"/>
    </source>
</evidence>
<dbReference type="InterPro" id="IPR006311">
    <property type="entry name" value="TAT_signal"/>
</dbReference>
<evidence type="ECO:0000313" key="3">
    <source>
        <dbReference type="Proteomes" id="UP001501777"/>
    </source>
</evidence>
<evidence type="ECO:0000313" key="2">
    <source>
        <dbReference type="EMBL" id="GAA2522312.1"/>
    </source>
</evidence>
<evidence type="ECO:0000256" key="1">
    <source>
        <dbReference type="SAM" id="SignalP"/>
    </source>
</evidence>
<comment type="caution">
    <text evidence="2">The sequence shown here is derived from an EMBL/GenBank/DDBJ whole genome shotgun (WGS) entry which is preliminary data.</text>
</comment>
<dbReference type="Proteomes" id="UP001501777">
    <property type="component" value="Unassembled WGS sequence"/>
</dbReference>
<keyword evidence="1" id="KW-0732">Signal</keyword>
<sequence length="384" mass="41319">MTTRRNFIGAAGTAAAATLLTGTASQAAHATAAEAATPAGNGTAAADTTTARNNILQVDTDMRTNYDKLRANVLQQLGPVIVVENGMQGGKYTLVHQGQQFIEEPISPIFQLAKSIAHVSLGIFSVIAPSLDPKVPAGQTDMDARDLQLVAYAGPSNTEWITPLQAFATDLDAARRTLEDAGLPVDLKTSCAHILDAGLTYINEITRRRTFDMPGFQKFTGKIADDIKTNMYWAAKVQIEAVKDLFGRWKDKVGADAWHELYVVVLSMWTTSELNQNSIIIKHLMDNGMVDSHLIDLVCEAPSLPNAVHVALDNLARIVMDNIAAEMVFSKDQQLADALKGKPDLLSQEILTLLGDTNATANAAALNACPFHTKTKAKQALINA</sequence>
<organism evidence="2 3">
    <name type="scientific">Streptomyces longisporus</name>
    <dbReference type="NCBI Taxonomy" id="1948"/>
    <lineage>
        <taxon>Bacteria</taxon>
        <taxon>Bacillati</taxon>
        <taxon>Actinomycetota</taxon>
        <taxon>Actinomycetes</taxon>
        <taxon>Kitasatosporales</taxon>
        <taxon>Streptomycetaceae</taxon>
        <taxon>Streptomyces</taxon>
    </lineage>
</organism>
<accession>A0ABN3NHZ4</accession>
<name>A0ABN3NHZ4_STRLO</name>
<feature type="signal peptide" evidence="1">
    <location>
        <begin position="1"/>
        <end position="30"/>
    </location>
</feature>
<gene>
    <name evidence="2" type="ORF">GCM10010276_86470</name>
</gene>
<reference evidence="2 3" key="1">
    <citation type="journal article" date="2019" name="Int. J. Syst. Evol. Microbiol.">
        <title>The Global Catalogue of Microorganisms (GCM) 10K type strain sequencing project: providing services to taxonomists for standard genome sequencing and annotation.</title>
        <authorList>
            <consortium name="The Broad Institute Genomics Platform"/>
            <consortium name="The Broad Institute Genome Sequencing Center for Infectious Disease"/>
            <person name="Wu L."/>
            <person name="Ma J."/>
        </authorList>
    </citation>
    <scope>NUCLEOTIDE SEQUENCE [LARGE SCALE GENOMIC DNA]</scope>
    <source>
        <strain evidence="2 3">JCM 4395</strain>
    </source>
</reference>
<dbReference type="RefSeq" id="WP_344406759.1">
    <property type="nucleotide sequence ID" value="NZ_BAAASG010000029.1"/>
</dbReference>
<keyword evidence="3" id="KW-1185">Reference proteome</keyword>
<dbReference type="NCBIfam" id="TIGR01409">
    <property type="entry name" value="TAT_signal_seq"/>
    <property type="match status" value="1"/>
</dbReference>